<keyword evidence="1" id="KW-1133">Transmembrane helix</keyword>
<reference evidence="2 3" key="1">
    <citation type="submission" date="2016-04" db="EMBL/GenBank/DDBJ databases">
        <title>A degradative enzymes factory behind the ericoid mycorrhizal symbiosis.</title>
        <authorList>
            <consortium name="DOE Joint Genome Institute"/>
            <person name="Martino E."/>
            <person name="Morin E."/>
            <person name="Grelet G."/>
            <person name="Kuo A."/>
            <person name="Kohler A."/>
            <person name="Daghino S."/>
            <person name="Barry K."/>
            <person name="Choi C."/>
            <person name="Cichocki N."/>
            <person name="Clum A."/>
            <person name="Copeland A."/>
            <person name="Hainaut M."/>
            <person name="Haridas S."/>
            <person name="Labutti K."/>
            <person name="Lindquist E."/>
            <person name="Lipzen A."/>
            <person name="Khouja H.-R."/>
            <person name="Murat C."/>
            <person name="Ohm R."/>
            <person name="Olson A."/>
            <person name="Spatafora J."/>
            <person name="Veneault-Fourrey C."/>
            <person name="Henrissat B."/>
            <person name="Grigoriev I."/>
            <person name="Martin F."/>
            <person name="Perotto S."/>
        </authorList>
    </citation>
    <scope>NUCLEOTIDE SEQUENCE [LARGE SCALE GENOMIC DNA]</scope>
    <source>
        <strain evidence="2 3">F</strain>
    </source>
</reference>
<protein>
    <submittedName>
        <fullName evidence="2">Uncharacterized protein</fullName>
    </submittedName>
</protein>
<proteinExistence type="predicted"/>
<accession>A0A2J6S1I8</accession>
<evidence type="ECO:0000313" key="2">
    <source>
        <dbReference type="EMBL" id="PMD44612.1"/>
    </source>
</evidence>
<dbReference type="Proteomes" id="UP000235786">
    <property type="component" value="Unassembled WGS sequence"/>
</dbReference>
<keyword evidence="1" id="KW-0812">Transmembrane</keyword>
<sequence>MFFLEIMQQFSASNFRKMAALIPIKTRDAIAHLLTKREKNWAAREPGVVAVFCIVFIVAAGFLSVYISRAVAKRRAARQQ</sequence>
<organism evidence="2 3">
    <name type="scientific">Hyaloscypha variabilis (strain UAMH 11265 / GT02V1 / F)</name>
    <name type="common">Meliniomyces variabilis</name>
    <dbReference type="NCBI Taxonomy" id="1149755"/>
    <lineage>
        <taxon>Eukaryota</taxon>
        <taxon>Fungi</taxon>
        <taxon>Dikarya</taxon>
        <taxon>Ascomycota</taxon>
        <taxon>Pezizomycotina</taxon>
        <taxon>Leotiomycetes</taxon>
        <taxon>Helotiales</taxon>
        <taxon>Hyaloscyphaceae</taxon>
        <taxon>Hyaloscypha</taxon>
        <taxon>Hyaloscypha variabilis</taxon>
    </lineage>
</organism>
<feature type="transmembrane region" description="Helical" evidence="1">
    <location>
        <begin position="47"/>
        <end position="68"/>
    </location>
</feature>
<dbReference type="EMBL" id="KZ613941">
    <property type="protein sequence ID" value="PMD44612.1"/>
    <property type="molecule type" value="Genomic_DNA"/>
</dbReference>
<gene>
    <name evidence="2" type="ORF">L207DRAFT_509320</name>
</gene>
<keyword evidence="3" id="KW-1185">Reference proteome</keyword>
<dbReference type="AlphaFoldDB" id="A0A2J6S1I8"/>
<evidence type="ECO:0000313" key="3">
    <source>
        <dbReference type="Proteomes" id="UP000235786"/>
    </source>
</evidence>
<keyword evidence="1" id="KW-0472">Membrane</keyword>
<dbReference type="OrthoDB" id="5402816at2759"/>
<evidence type="ECO:0000256" key="1">
    <source>
        <dbReference type="SAM" id="Phobius"/>
    </source>
</evidence>
<name>A0A2J6S1I8_HYAVF</name>
<dbReference type="STRING" id="1149755.A0A2J6S1I8"/>